<proteinExistence type="predicted"/>
<feature type="region of interest" description="Disordered" evidence="1">
    <location>
        <begin position="20"/>
        <end position="40"/>
    </location>
</feature>
<name>A0ABD1RE13_9LAMI</name>
<evidence type="ECO:0000313" key="3">
    <source>
        <dbReference type="Proteomes" id="UP001604336"/>
    </source>
</evidence>
<gene>
    <name evidence="2" type="ORF">Adt_31422</name>
</gene>
<keyword evidence="3" id="KW-1185">Reference proteome</keyword>
<dbReference type="AlphaFoldDB" id="A0ABD1RE13"/>
<comment type="caution">
    <text evidence="2">The sequence shown here is derived from an EMBL/GenBank/DDBJ whole genome shotgun (WGS) entry which is preliminary data.</text>
</comment>
<reference evidence="3" key="1">
    <citation type="submission" date="2024-07" db="EMBL/GenBank/DDBJ databases">
        <title>Two chromosome-level genome assemblies of Korean endemic species Abeliophyllum distichum and Forsythia ovata (Oleaceae).</title>
        <authorList>
            <person name="Jang H."/>
        </authorList>
    </citation>
    <scope>NUCLEOTIDE SEQUENCE [LARGE SCALE GENOMIC DNA]</scope>
</reference>
<sequence length="144" mass="16065">MQRTSLQRTLTVNTSGEVVLEGPSKSTSTLEGGNGGPYDSKRRFRELIGAPGTRIPNDVLRNLPFYPSMGAQEVKKYFTPKWEEFSSHGELEGVLEASLASAIRASAMQMKVLGRIQDTNARVEENSLPKPRRLTRSTSRPWRD</sequence>
<protein>
    <submittedName>
        <fullName evidence="2">Uncharacterized protein</fullName>
    </submittedName>
</protein>
<dbReference type="EMBL" id="JBFOLK010000009">
    <property type="protein sequence ID" value="KAL2486666.1"/>
    <property type="molecule type" value="Genomic_DNA"/>
</dbReference>
<evidence type="ECO:0000256" key="1">
    <source>
        <dbReference type="SAM" id="MobiDB-lite"/>
    </source>
</evidence>
<accession>A0ABD1RE13</accession>
<feature type="region of interest" description="Disordered" evidence="1">
    <location>
        <begin position="123"/>
        <end position="144"/>
    </location>
</feature>
<organism evidence="2 3">
    <name type="scientific">Abeliophyllum distichum</name>
    <dbReference type="NCBI Taxonomy" id="126358"/>
    <lineage>
        <taxon>Eukaryota</taxon>
        <taxon>Viridiplantae</taxon>
        <taxon>Streptophyta</taxon>
        <taxon>Embryophyta</taxon>
        <taxon>Tracheophyta</taxon>
        <taxon>Spermatophyta</taxon>
        <taxon>Magnoliopsida</taxon>
        <taxon>eudicotyledons</taxon>
        <taxon>Gunneridae</taxon>
        <taxon>Pentapetalae</taxon>
        <taxon>asterids</taxon>
        <taxon>lamiids</taxon>
        <taxon>Lamiales</taxon>
        <taxon>Oleaceae</taxon>
        <taxon>Forsythieae</taxon>
        <taxon>Abeliophyllum</taxon>
    </lineage>
</organism>
<dbReference type="Proteomes" id="UP001604336">
    <property type="component" value="Unassembled WGS sequence"/>
</dbReference>
<evidence type="ECO:0000313" key="2">
    <source>
        <dbReference type="EMBL" id="KAL2486666.1"/>
    </source>
</evidence>